<name>A0A383DDP9_9ZZZZ</name>
<dbReference type="AlphaFoldDB" id="A0A383DDP9"/>
<protein>
    <submittedName>
        <fullName evidence="2">Uncharacterized protein</fullName>
    </submittedName>
</protein>
<organism evidence="2">
    <name type="scientific">marine metagenome</name>
    <dbReference type="NCBI Taxonomy" id="408172"/>
    <lineage>
        <taxon>unclassified sequences</taxon>
        <taxon>metagenomes</taxon>
        <taxon>ecological metagenomes</taxon>
    </lineage>
</organism>
<feature type="compositionally biased region" description="Basic and acidic residues" evidence="1">
    <location>
        <begin position="1"/>
        <end position="20"/>
    </location>
</feature>
<dbReference type="EMBL" id="UINC01216465">
    <property type="protein sequence ID" value="SVE42612.1"/>
    <property type="molecule type" value="Genomic_DNA"/>
</dbReference>
<evidence type="ECO:0000313" key="2">
    <source>
        <dbReference type="EMBL" id="SVE42612.1"/>
    </source>
</evidence>
<sequence length="37" mass="4524">MENKFKQDRKNPNKKSDNSDQQRFQWKQAGKTSLIWI</sequence>
<feature type="region of interest" description="Disordered" evidence="1">
    <location>
        <begin position="1"/>
        <end position="37"/>
    </location>
</feature>
<reference evidence="2" key="1">
    <citation type="submission" date="2018-05" db="EMBL/GenBank/DDBJ databases">
        <authorList>
            <person name="Lanie J.A."/>
            <person name="Ng W.-L."/>
            <person name="Kazmierczak K.M."/>
            <person name="Andrzejewski T.M."/>
            <person name="Davidsen T.M."/>
            <person name="Wayne K.J."/>
            <person name="Tettelin H."/>
            <person name="Glass J.I."/>
            <person name="Rusch D."/>
            <person name="Podicherti R."/>
            <person name="Tsui H.-C.T."/>
            <person name="Winkler M.E."/>
        </authorList>
    </citation>
    <scope>NUCLEOTIDE SEQUENCE</scope>
</reference>
<evidence type="ECO:0000256" key="1">
    <source>
        <dbReference type="SAM" id="MobiDB-lite"/>
    </source>
</evidence>
<feature type="non-terminal residue" evidence="2">
    <location>
        <position position="37"/>
    </location>
</feature>
<proteinExistence type="predicted"/>
<accession>A0A383DDP9</accession>
<gene>
    <name evidence="2" type="ORF">METZ01_LOCUS495466</name>
</gene>